<keyword evidence="1" id="KW-0547">Nucleotide-binding</keyword>
<evidence type="ECO:0000256" key="1">
    <source>
        <dbReference type="ARBA" id="ARBA00022741"/>
    </source>
</evidence>
<dbReference type="AlphaFoldDB" id="A0A088F9I0"/>
<evidence type="ECO:0000256" key="5">
    <source>
        <dbReference type="ARBA" id="ARBA00034923"/>
    </source>
</evidence>
<dbReference type="Gene3D" id="3.40.50.300">
    <property type="entry name" value="P-loop containing nucleotide triphosphate hydrolases"/>
    <property type="match status" value="2"/>
</dbReference>
<keyword evidence="4" id="KW-0067">ATP-binding</keyword>
<dbReference type="InterPro" id="IPR014016">
    <property type="entry name" value="UvrD-like_ATP-bd"/>
</dbReference>
<dbReference type="GO" id="GO:0016787">
    <property type="term" value="F:hydrolase activity"/>
    <property type="evidence" value="ECO:0007669"/>
    <property type="project" value="UniProtKB-KW"/>
</dbReference>
<dbReference type="InterPro" id="IPR027417">
    <property type="entry name" value="P-loop_NTPase"/>
</dbReference>
<evidence type="ECO:0000256" key="4">
    <source>
        <dbReference type="ARBA" id="ARBA00022840"/>
    </source>
</evidence>
<dbReference type="GO" id="GO:0003677">
    <property type="term" value="F:DNA binding"/>
    <property type="evidence" value="ECO:0007669"/>
    <property type="project" value="InterPro"/>
</dbReference>
<dbReference type="PANTHER" id="PTHR11070:SF2">
    <property type="entry name" value="ATP-DEPENDENT DNA HELICASE SRS2"/>
    <property type="match status" value="1"/>
</dbReference>
<dbReference type="GO" id="GO:0043138">
    <property type="term" value="F:3'-5' DNA helicase activity"/>
    <property type="evidence" value="ECO:0007669"/>
    <property type="project" value="TreeGrafter"/>
</dbReference>
<protein>
    <recommendedName>
        <fullName evidence="5">DNA 3'-5' helicase II</fullName>
    </recommendedName>
</protein>
<organism evidence="7">
    <name type="scientific">Bacteroides fragilis</name>
    <dbReference type="NCBI Taxonomy" id="817"/>
    <lineage>
        <taxon>Bacteria</taxon>
        <taxon>Pseudomonadati</taxon>
        <taxon>Bacteroidota</taxon>
        <taxon>Bacteroidia</taxon>
        <taxon>Bacteroidales</taxon>
        <taxon>Bacteroidaceae</taxon>
        <taxon>Bacteroides</taxon>
    </lineage>
</organism>
<accession>A0A088F9I0</accession>
<name>A0A088F9I0_BACFG</name>
<dbReference type="InterPro" id="IPR000212">
    <property type="entry name" value="DNA_helicase_UvrD/REP"/>
</dbReference>
<evidence type="ECO:0000313" key="7">
    <source>
        <dbReference type="EMBL" id="AIM40070.1"/>
    </source>
</evidence>
<dbReference type="SUPFAM" id="SSF52540">
    <property type="entry name" value="P-loop containing nucleoside triphosphate hydrolases"/>
    <property type="match status" value="1"/>
</dbReference>
<evidence type="ECO:0000259" key="6">
    <source>
        <dbReference type="Pfam" id="PF00580"/>
    </source>
</evidence>
<keyword evidence="2" id="KW-0378">Hydrolase</keyword>
<sequence length="489" mass="56703">MTLIDFLKASKGLLIAPAGHGKTHTIGNCVKLCPDNSVQLILTHTHAGIASLRAKFKKLGISNNKYKLETISGFAQRLVFAYVPKDKIPKQEEKGYFDFIIKKSIDLLSLVSVQAVVKTSFQGVFVDEYQDCTIDQHNMIMRLADLMPTHILGDELQGIFSFAGMKVEFDKELADFERFDFLTEPWRWKLNGNCEKLGHKILHIRERLLSNRTSYTLVHDEEAHFFVYEYSSNDNKYYTIRKCIDKIKDDSILLITPTYKDLESGRLRGGIIDRADMRKRMGIEYSFTLLEAIDDKSFYSVSKDVDDLMKGISRSRRKIFKIYEMLTKFTFNITELKEWINPEKNNIKQKRDNFKGLSNALNEHCNTFIEDSSMNNFYRIFNFFYEALRLRPKRPELLHSLAVCMKNALTNNISVYESMVEYKNRIRQIGKKVEGRCMGTTLLTKGLEFDTVVVIDAHLFLDKKNFYVAISRACKNVIIFTESKRITLN</sequence>
<dbReference type="EMBL" id="KJ816753">
    <property type="protein sequence ID" value="AIM40070.1"/>
    <property type="molecule type" value="Genomic_DNA"/>
</dbReference>
<evidence type="ECO:0000256" key="2">
    <source>
        <dbReference type="ARBA" id="ARBA00022801"/>
    </source>
</evidence>
<dbReference type="PANTHER" id="PTHR11070">
    <property type="entry name" value="UVRD / RECB / PCRA DNA HELICASE FAMILY MEMBER"/>
    <property type="match status" value="1"/>
</dbReference>
<dbReference type="GO" id="GO:0005524">
    <property type="term" value="F:ATP binding"/>
    <property type="evidence" value="ECO:0007669"/>
    <property type="project" value="UniProtKB-KW"/>
</dbReference>
<feature type="domain" description="UvrD-like helicase ATP-binding" evidence="6">
    <location>
        <begin position="97"/>
        <end position="168"/>
    </location>
</feature>
<dbReference type="Pfam" id="PF00580">
    <property type="entry name" value="UvrD-helicase"/>
    <property type="match status" value="1"/>
</dbReference>
<keyword evidence="3" id="KW-0347">Helicase</keyword>
<reference evidence="7" key="1">
    <citation type="journal article" date="2014" name="Mob. Genet. Elements">
        <title>The Ellis Island Effect: A novel mobile element in a multi-drug resistant Bacteroides fragilis clinical isolate includes a mosaic of resistance genes from Gram-positive bacteria.</title>
        <authorList>
            <person name="Husain F."/>
            <person name="Veeranagouda Y."/>
            <person name="Boente R."/>
            <person name="Tang K."/>
            <person name="Mulato G."/>
            <person name="Wexler H.M."/>
        </authorList>
    </citation>
    <scope>NUCLEOTIDE SEQUENCE</scope>
    <source>
        <strain evidence="7">HMW 615</strain>
    </source>
</reference>
<dbReference type="GO" id="GO:0000725">
    <property type="term" value="P:recombinational repair"/>
    <property type="evidence" value="ECO:0007669"/>
    <property type="project" value="TreeGrafter"/>
</dbReference>
<evidence type="ECO:0000256" key="3">
    <source>
        <dbReference type="ARBA" id="ARBA00022806"/>
    </source>
</evidence>
<gene>
    <name evidence="7" type="primary">HMPREF1204_02937</name>
</gene>
<proteinExistence type="predicted"/>